<dbReference type="PANTHER" id="PTHR43441">
    <property type="entry name" value="RIBOSOMAL-PROTEIN-SERINE ACETYLTRANSFERASE"/>
    <property type="match status" value="1"/>
</dbReference>
<dbReference type="InterPro" id="IPR016181">
    <property type="entry name" value="Acyl_CoA_acyltransferase"/>
</dbReference>
<dbReference type="GO" id="GO:0008999">
    <property type="term" value="F:protein-N-terminal-alanine acetyltransferase activity"/>
    <property type="evidence" value="ECO:0007669"/>
    <property type="project" value="TreeGrafter"/>
</dbReference>
<dbReference type="Proteomes" id="UP000236584">
    <property type="component" value="Chromosome"/>
</dbReference>
<sequence>MPGPVFLAGGRVSLRPIEEADLDFLHEHINDARVWRSLAESLPRNRDQEREWFEAVVCDDESVHLLVTADSTPLGTVGLDPVDWADGSAELGYWVAPDHQGQGYGTEAVELVVGYAFDQLGLRRLSARVMAFNEPSVRLLERVGFVREGTRRETAFVDGEYHDTYWYGLLEAEWRDRD</sequence>
<name>A0A2I8VJI5_9EURY</name>
<feature type="domain" description="N-acetyltransferase" evidence="1">
    <location>
        <begin position="12"/>
        <end position="172"/>
    </location>
</feature>
<dbReference type="InterPro" id="IPR000182">
    <property type="entry name" value="GNAT_dom"/>
</dbReference>
<keyword evidence="3" id="KW-1185">Reference proteome</keyword>
<dbReference type="Gene3D" id="3.40.630.30">
    <property type="match status" value="1"/>
</dbReference>
<keyword evidence="2" id="KW-0808">Transferase</keyword>
<proteinExistence type="predicted"/>
<dbReference type="PANTHER" id="PTHR43441:SF2">
    <property type="entry name" value="FAMILY ACETYLTRANSFERASE, PUTATIVE (AFU_ORTHOLOGUE AFUA_7G00850)-RELATED"/>
    <property type="match status" value="1"/>
</dbReference>
<reference evidence="2 3" key="1">
    <citation type="submission" date="2018-01" db="EMBL/GenBank/DDBJ databases">
        <title>Complete genome sequence of Salinigranum rubrum GX10T, an extremely halophilic archaeon isolated from a marine solar saltern.</title>
        <authorList>
            <person name="Han S."/>
        </authorList>
    </citation>
    <scope>NUCLEOTIDE SEQUENCE [LARGE SCALE GENOMIC DNA]</scope>
    <source>
        <strain evidence="2 3">GX10</strain>
    </source>
</reference>
<dbReference type="InterPro" id="IPR051908">
    <property type="entry name" value="Ribosomal_N-acetyltransferase"/>
</dbReference>
<dbReference type="GO" id="GO:0005737">
    <property type="term" value="C:cytoplasm"/>
    <property type="evidence" value="ECO:0007669"/>
    <property type="project" value="TreeGrafter"/>
</dbReference>
<dbReference type="RefSeq" id="WP_103425781.1">
    <property type="nucleotide sequence ID" value="NZ_CP026309.1"/>
</dbReference>
<dbReference type="GeneID" id="35592603"/>
<evidence type="ECO:0000313" key="3">
    <source>
        <dbReference type="Proteomes" id="UP000236584"/>
    </source>
</evidence>
<dbReference type="GO" id="GO:1990189">
    <property type="term" value="F:protein N-terminal-serine acetyltransferase activity"/>
    <property type="evidence" value="ECO:0007669"/>
    <property type="project" value="TreeGrafter"/>
</dbReference>
<dbReference type="SUPFAM" id="SSF55729">
    <property type="entry name" value="Acyl-CoA N-acyltransferases (Nat)"/>
    <property type="match status" value="1"/>
</dbReference>
<dbReference type="CDD" id="cd04301">
    <property type="entry name" value="NAT_SF"/>
    <property type="match status" value="1"/>
</dbReference>
<protein>
    <submittedName>
        <fullName evidence="2">GNAT family N-acetyltransferase</fullName>
    </submittedName>
</protein>
<accession>A0A2I8VJI5</accession>
<dbReference type="KEGG" id="srub:C2R22_10890"/>
<dbReference type="EMBL" id="CP026309">
    <property type="protein sequence ID" value="AUV82092.1"/>
    <property type="molecule type" value="Genomic_DNA"/>
</dbReference>
<evidence type="ECO:0000313" key="2">
    <source>
        <dbReference type="EMBL" id="AUV82092.1"/>
    </source>
</evidence>
<gene>
    <name evidence="2" type="ORF">C2R22_10890</name>
</gene>
<organism evidence="2 3">
    <name type="scientific">Salinigranum rubrum</name>
    <dbReference type="NCBI Taxonomy" id="755307"/>
    <lineage>
        <taxon>Archaea</taxon>
        <taxon>Methanobacteriati</taxon>
        <taxon>Methanobacteriota</taxon>
        <taxon>Stenosarchaea group</taxon>
        <taxon>Halobacteria</taxon>
        <taxon>Halobacteriales</taxon>
        <taxon>Haloferacaceae</taxon>
        <taxon>Salinigranum</taxon>
    </lineage>
</organism>
<dbReference type="OrthoDB" id="120213at2157"/>
<dbReference type="Pfam" id="PF13302">
    <property type="entry name" value="Acetyltransf_3"/>
    <property type="match status" value="1"/>
</dbReference>
<dbReference type="AlphaFoldDB" id="A0A2I8VJI5"/>
<evidence type="ECO:0000259" key="1">
    <source>
        <dbReference type="PROSITE" id="PS51186"/>
    </source>
</evidence>
<dbReference type="PROSITE" id="PS51186">
    <property type="entry name" value="GNAT"/>
    <property type="match status" value="1"/>
</dbReference>